<dbReference type="Gene3D" id="2.30.29.30">
    <property type="entry name" value="Pleckstrin-homology domain (PH domain)/Phosphotyrosine-binding domain (PTB)"/>
    <property type="match status" value="1"/>
</dbReference>
<evidence type="ECO:0000256" key="10">
    <source>
        <dbReference type="SAM" id="Coils"/>
    </source>
</evidence>
<dbReference type="AlphaFoldDB" id="J7RRM4"/>
<dbReference type="PROSITE" id="PS50088">
    <property type="entry name" value="ANK_REPEAT"/>
    <property type="match status" value="2"/>
</dbReference>
<keyword evidence="14" id="KW-1185">Reference proteome</keyword>
<gene>
    <name evidence="13" type="primary">KNAG0K01230</name>
    <name evidence="13" type="ordered locus">KNAG_0K01230</name>
</gene>
<dbReference type="InterPro" id="IPR037239">
    <property type="entry name" value="OSBP_sf"/>
</dbReference>
<feature type="repeat" description="ANK" evidence="8">
    <location>
        <begin position="220"/>
        <end position="252"/>
    </location>
</feature>
<evidence type="ECO:0000256" key="2">
    <source>
        <dbReference type="ARBA" id="ARBA00022448"/>
    </source>
</evidence>
<evidence type="ECO:0000256" key="1">
    <source>
        <dbReference type="ARBA" id="ARBA00008842"/>
    </source>
</evidence>
<dbReference type="GO" id="GO:0005635">
    <property type="term" value="C:nuclear envelope"/>
    <property type="evidence" value="ECO:0007669"/>
    <property type="project" value="EnsemblFungi"/>
</dbReference>
<dbReference type="GO" id="GO:0071561">
    <property type="term" value="C:nucleus-vacuole junction"/>
    <property type="evidence" value="ECO:0007669"/>
    <property type="project" value="EnsemblFungi"/>
</dbReference>
<keyword evidence="2" id="KW-0813">Transport</keyword>
<feature type="region of interest" description="Disordered" evidence="11">
    <location>
        <begin position="748"/>
        <end position="786"/>
    </location>
</feature>
<dbReference type="GO" id="GO:0097038">
    <property type="term" value="C:perinuclear endoplasmic reticulum"/>
    <property type="evidence" value="ECO:0007669"/>
    <property type="project" value="TreeGrafter"/>
</dbReference>
<dbReference type="GO" id="GO:0032934">
    <property type="term" value="F:sterol binding"/>
    <property type="evidence" value="ECO:0007669"/>
    <property type="project" value="TreeGrafter"/>
</dbReference>
<dbReference type="GO" id="GO:0005829">
    <property type="term" value="C:cytosol"/>
    <property type="evidence" value="ECO:0007669"/>
    <property type="project" value="TreeGrafter"/>
</dbReference>
<keyword evidence="4" id="KW-0677">Repeat</keyword>
<dbReference type="InterPro" id="IPR036770">
    <property type="entry name" value="Ankyrin_rpt-contain_sf"/>
</dbReference>
<evidence type="ECO:0000256" key="6">
    <source>
        <dbReference type="ARBA" id="ARBA00023055"/>
    </source>
</evidence>
<dbReference type="GO" id="GO:0000138">
    <property type="term" value="C:Golgi trans cisterna"/>
    <property type="evidence" value="ECO:0007669"/>
    <property type="project" value="EnsemblFungi"/>
</dbReference>
<keyword evidence="10" id="KW-0175">Coiled coil</keyword>
<dbReference type="OrthoDB" id="1854502at2759"/>
<evidence type="ECO:0000313" key="14">
    <source>
        <dbReference type="Proteomes" id="UP000006310"/>
    </source>
</evidence>
<dbReference type="SUPFAM" id="SSF50729">
    <property type="entry name" value="PH domain-like"/>
    <property type="match status" value="1"/>
</dbReference>
<dbReference type="PROSITE" id="PS01013">
    <property type="entry name" value="OSBP"/>
    <property type="match status" value="1"/>
</dbReference>
<feature type="compositionally biased region" description="Polar residues" evidence="11">
    <location>
        <begin position="695"/>
        <end position="717"/>
    </location>
</feature>
<dbReference type="HOGENOM" id="CLU_001040_1_1_1"/>
<evidence type="ECO:0000313" key="13">
    <source>
        <dbReference type="EMBL" id="CCK72488.1"/>
    </source>
</evidence>
<dbReference type="PANTHER" id="PTHR10972">
    <property type="entry name" value="OXYSTEROL-BINDING PROTEIN-RELATED"/>
    <property type="match status" value="1"/>
</dbReference>
<dbReference type="EMBL" id="HE978324">
    <property type="protein sequence ID" value="CCK72488.1"/>
    <property type="molecule type" value="Genomic_DNA"/>
</dbReference>
<feature type="compositionally biased region" description="Acidic residues" evidence="11">
    <location>
        <begin position="544"/>
        <end position="553"/>
    </location>
</feature>
<dbReference type="RefSeq" id="XP_022466733.1">
    <property type="nucleotide sequence ID" value="XM_022610436.1"/>
</dbReference>
<feature type="coiled-coil region" evidence="10">
    <location>
        <begin position="1160"/>
        <end position="1187"/>
    </location>
</feature>
<dbReference type="Pfam" id="PF00023">
    <property type="entry name" value="Ank"/>
    <property type="match status" value="2"/>
</dbReference>
<dbReference type="Pfam" id="PF00169">
    <property type="entry name" value="PH"/>
    <property type="match status" value="1"/>
</dbReference>
<dbReference type="InterPro" id="IPR001849">
    <property type="entry name" value="PH_domain"/>
</dbReference>
<dbReference type="SUPFAM" id="SSF48403">
    <property type="entry name" value="Ankyrin repeat"/>
    <property type="match status" value="1"/>
</dbReference>
<reference evidence="14" key="2">
    <citation type="submission" date="2012-08" db="EMBL/GenBank/DDBJ databases">
        <title>Genome sequence of Kazachstania naganishii.</title>
        <authorList>
            <person name="Gordon J.L."/>
            <person name="Armisen D."/>
            <person name="Proux-Wera E."/>
            <person name="OhEigeartaigh S.S."/>
            <person name="Byrne K.P."/>
            <person name="Wolfe K.H."/>
        </authorList>
    </citation>
    <scope>NUCLEOTIDE SEQUENCE [LARGE SCALE GENOMIC DNA]</scope>
    <source>
        <strain evidence="14">ATCC MYA-139 / BCRC 22969 / CBS 8797 / CCRC 22969 / KCTC 17520 / NBRC 10181 / NCYC 3082</strain>
    </source>
</reference>
<dbReference type="GO" id="GO:0030011">
    <property type="term" value="P:maintenance of cell polarity"/>
    <property type="evidence" value="ECO:0007669"/>
    <property type="project" value="EnsemblFungi"/>
</dbReference>
<feature type="repeat" description="ANK" evidence="8">
    <location>
        <begin position="120"/>
        <end position="142"/>
    </location>
</feature>
<evidence type="ECO:0000256" key="4">
    <source>
        <dbReference type="ARBA" id="ARBA00022737"/>
    </source>
</evidence>
<dbReference type="FunFam" id="2.40.160.120:FF:000001">
    <property type="entry name" value="Oxysterol-binding protein"/>
    <property type="match status" value="1"/>
</dbReference>
<dbReference type="InterPro" id="IPR011993">
    <property type="entry name" value="PH-like_dom_sf"/>
</dbReference>
<dbReference type="InterPro" id="IPR000648">
    <property type="entry name" value="Oxysterol-bd"/>
</dbReference>
<comment type="similarity">
    <text evidence="1 9">Belongs to the OSBP family.</text>
</comment>
<dbReference type="InterPro" id="IPR018494">
    <property type="entry name" value="Oxysterol-bd_CS"/>
</dbReference>
<dbReference type="eggNOG" id="KOG1737">
    <property type="taxonomic scope" value="Eukaryota"/>
</dbReference>
<dbReference type="Gene3D" id="3.30.70.3490">
    <property type="match status" value="1"/>
</dbReference>
<feature type="region of interest" description="Disordered" evidence="11">
    <location>
        <begin position="694"/>
        <end position="718"/>
    </location>
</feature>
<dbReference type="GO" id="GO:0120015">
    <property type="term" value="F:sterol transfer activity"/>
    <property type="evidence" value="ECO:0007669"/>
    <property type="project" value="EnsemblFungi"/>
</dbReference>
<dbReference type="GO" id="GO:0006897">
    <property type="term" value="P:endocytosis"/>
    <property type="evidence" value="ECO:0007669"/>
    <property type="project" value="EnsemblFungi"/>
</dbReference>
<dbReference type="Proteomes" id="UP000006310">
    <property type="component" value="Chromosome 11"/>
</dbReference>
<proteinExistence type="inferred from homology"/>
<dbReference type="KEGG" id="kng:KNAG_0K01230"/>
<dbReference type="PROSITE" id="PS50003">
    <property type="entry name" value="PH_DOMAIN"/>
    <property type="match status" value="1"/>
</dbReference>
<dbReference type="STRING" id="1071383.J7RRM4"/>
<evidence type="ECO:0000259" key="12">
    <source>
        <dbReference type="PROSITE" id="PS50003"/>
    </source>
</evidence>
<dbReference type="PANTHER" id="PTHR10972:SF205">
    <property type="entry name" value="OXYSTEROL-BINDING PROTEIN 1"/>
    <property type="match status" value="1"/>
</dbReference>
<name>J7RRM4_HUIN7</name>
<evidence type="ECO:0000256" key="3">
    <source>
        <dbReference type="ARBA" id="ARBA00022553"/>
    </source>
</evidence>
<sequence>MEVPILPINTALDMANTTGVRQPDDGLVSPSESMTSKPLLKLKLLNVLRKGSLDDLQILLRDQFVPKHDPNVIEVANSVLQYAVQVAPLQLIKSIVSNKDMFNQLGFDVPLININEKDNLGNTPLHMAAFQSRADVVSYLMDLPGINDTVTNDMNLQPFEICKDLNIAQLMQFKRSSYIAEIATEFRTAFNNRDFQHLESILSNPRNFNLLDINGMDPKTGDTVLHEFVKKRDVIMCRWLLEHGADPFKRDAKGKLPLDLLKKVSTTEEVLSGSASTTTATTKQAIDMELKKMLEKSAMEQSVIDITGVNTSAPVVSSANNTKIMTPPTFKGYLKKWTNFAQGYKLRYFILSDDGKLSYYIDQSDTQNACRGSLNVSNCYLHLDSSEKLKFEIISGSNRNNSSEELRWHLKGNHPIETNRWVWAIQGAIRYAKDKNKGLVPTMITNKPLNNRPNAITARDVLSLQDKTETANSDDMLSLNSTHQLLGEQSPPPSLPQPPLPPSEPCVSSPDLAKASQLVPPTFPPLTFNPTLEDKDMADIESSSGDDDDYDDDGDMFDIINGTDGDDVKISYGPFSHKVHMIKRSITIDFTELIELLSDESLAKQNLSSNRDIWNTVGKTLTDMNTNFMKLNELTQQRDRKFISMLSKQRDLNNVWMKSMKELELELIEKDTKLMSLDKERKQLKKMLASAAVTAASNQGSDTNKAVGDSSTDNNMEGNGATLEEIAAAINVSDSEESQGDEFFDAEELSDEEYGNPDQKNDNDGAGTNEKVDDEENPFEATAASENSAALIEEISSDSFVTTAQLEKFGALEKEGTFLGYEKEHRSKLDLTSDDRPKISLWGVLKSMVGQDLTKMTLPVSFNEPTSMLQRVTEDIEYSNLLSKASTFPDSTLRLMYVAAFTVSPFASTINRVAKPFNPLLGETYEYVNSKEQYRFFTEQVSHHPPISATWTESPKWDYYGETNVYSKFTGRSFVIKHLGRWFVTMRPDADSNGATEEVYTYKKPQNTVIGILVGKPEVDNSGEVRIDNRTTGDYCIMNYKARGWTSVGAYEVRGEVFNKDGKKCWIFGGHWDDALYGKKVLNGNDSALQLDSHVGTDDPKYDGTKFCIWKIHKRLTGVPFNLTPFAITLNDPNPKLVQWVAPTDSRLRPDQRAMEDGRYDEAAVEKNRLEEKQRAVRKEREAQKVKYQPKYFTLERDPDSGDKIWKFTGEYWNLRKKHDWSKSNDIF</sequence>
<dbReference type="Gene3D" id="1.25.40.20">
    <property type="entry name" value="Ankyrin repeat-containing domain"/>
    <property type="match status" value="2"/>
</dbReference>
<dbReference type="GO" id="GO:0034727">
    <property type="term" value="P:piecemeal microautophagy of the nucleus"/>
    <property type="evidence" value="ECO:0007669"/>
    <property type="project" value="EnsemblFungi"/>
</dbReference>
<evidence type="ECO:0000256" key="7">
    <source>
        <dbReference type="ARBA" id="ARBA00023121"/>
    </source>
</evidence>
<keyword evidence="3" id="KW-0597">Phosphoprotein</keyword>
<dbReference type="FunFam" id="2.30.29.30:FF:000061">
    <property type="entry name" value="Oxysterol binding protein 1"/>
    <property type="match status" value="1"/>
</dbReference>
<dbReference type="OMA" id="LPEMKGW"/>
<dbReference type="Gene3D" id="2.40.160.120">
    <property type="match status" value="1"/>
</dbReference>
<accession>J7RRM4</accession>
<feature type="region of interest" description="Disordered" evidence="11">
    <location>
        <begin position="484"/>
        <end position="553"/>
    </location>
</feature>
<organism evidence="13 14">
    <name type="scientific">Huiozyma naganishii (strain ATCC MYA-139 / BCRC 22969 / CBS 8797 / KCTC 17520 / NBRC 10181 / NCYC 3082 / Yp74L-3)</name>
    <name type="common">Yeast</name>
    <name type="synonym">Kazachstania naganishii</name>
    <dbReference type="NCBI Taxonomy" id="1071383"/>
    <lineage>
        <taxon>Eukaryota</taxon>
        <taxon>Fungi</taxon>
        <taxon>Dikarya</taxon>
        <taxon>Ascomycota</taxon>
        <taxon>Saccharomycotina</taxon>
        <taxon>Saccharomycetes</taxon>
        <taxon>Saccharomycetales</taxon>
        <taxon>Saccharomycetaceae</taxon>
        <taxon>Huiozyma</taxon>
    </lineage>
</organism>
<feature type="compositionally biased region" description="Pro residues" evidence="11">
    <location>
        <begin position="490"/>
        <end position="504"/>
    </location>
</feature>
<keyword evidence="7" id="KW-0446">Lipid-binding</keyword>
<dbReference type="InterPro" id="IPR002110">
    <property type="entry name" value="Ankyrin_rpt"/>
</dbReference>
<protein>
    <recommendedName>
        <fullName evidence="12">PH domain-containing protein</fullName>
    </recommendedName>
</protein>
<keyword evidence="5 8" id="KW-0040">ANK repeat</keyword>
<dbReference type="GO" id="GO:0006887">
    <property type="term" value="P:exocytosis"/>
    <property type="evidence" value="ECO:0007669"/>
    <property type="project" value="EnsemblFungi"/>
</dbReference>
<feature type="domain" description="PH" evidence="12">
    <location>
        <begin position="327"/>
        <end position="430"/>
    </location>
</feature>
<dbReference type="CDD" id="cd13292">
    <property type="entry name" value="PH_Osh1p_Osh2p_yeast"/>
    <property type="match status" value="1"/>
</dbReference>
<evidence type="ECO:0000256" key="5">
    <source>
        <dbReference type="ARBA" id="ARBA00023043"/>
    </source>
</evidence>
<dbReference type="GO" id="GO:0005769">
    <property type="term" value="C:early endosome"/>
    <property type="evidence" value="ECO:0007669"/>
    <property type="project" value="EnsemblFungi"/>
</dbReference>
<dbReference type="GeneID" id="34528255"/>
<dbReference type="Pfam" id="PF01237">
    <property type="entry name" value="Oxysterol_BP"/>
    <property type="match status" value="1"/>
</dbReference>
<keyword evidence="6" id="KW-0445">Lipid transport</keyword>
<evidence type="ECO:0000256" key="8">
    <source>
        <dbReference type="PROSITE-ProRule" id="PRU00023"/>
    </source>
</evidence>
<dbReference type="SMART" id="SM00233">
    <property type="entry name" value="PH"/>
    <property type="match status" value="1"/>
</dbReference>
<evidence type="ECO:0000256" key="9">
    <source>
        <dbReference type="RuleBase" id="RU003844"/>
    </source>
</evidence>
<dbReference type="PROSITE" id="PS50297">
    <property type="entry name" value="ANK_REP_REGION"/>
    <property type="match status" value="1"/>
</dbReference>
<reference evidence="13 14" key="1">
    <citation type="journal article" date="2011" name="Proc. Natl. Acad. Sci. U.S.A.">
        <title>Evolutionary erosion of yeast sex chromosomes by mating-type switching accidents.</title>
        <authorList>
            <person name="Gordon J.L."/>
            <person name="Armisen D."/>
            <person name="Proux-Wera E."/>
            <person name="Oheigeartaigh S.S."/>
            <person name="Byrne K.P."/>
            <person name="Wolfe K.H."/>
        </authorList>
    </citation>
    <scope>NUCLEOTIDE SEQUENCE [LARGE SCALE GENOMIC DNA]</scope>
    <source>
        <strain evidence="14">ATCC MYA-139 / BCRC 22969 / CBS 8797 / CCRC 22969 / KCTC 17520 / NBRC 10181 / NCYC 3082</strain>
    </source>
</reference>
<evidence type="ECO:0000256" key="11">
    <source>
        <dbReference type="SAM" id="MobiDB-lite"/>
    </source>
</evidence>
<dbReference type="SUPFAM" id="SSF144000">
    <property type="entry name" value="Oxysterol-binding protein-like"/>
    <property type="match status" value="1"/>
</dbReference>
<dbReference type="GO" id="GO:0005886">
    <property type="term" value="C:plasma membrane"/>
    <property type="evidence" value="ECO:0007669"/>
    <property type="project" value="TreeGrafter"/>
</dbReference>
<dbReference type="SMART" id="SM00248">
    <property type="entry name" value="ANK"/>
    <property type="match status" value="2"/>
</dbReference>